<evidence type="ECO:0000313" key="1">
    <source>
        <dbReference type="EMBL" id="SVB11880.1"/>
    </source>
</evidence>
<accession>A0A382BDE4</accession>
<name>A0A382BDE4_9ZZZZ</name>
<sequence>ANDPILSLRRRLEAMTDINSSIHGDPTGFGSEG</sequence>
<dbReference type="EMBL" id="UINC01029338">
    <property type="protein sequence ID" value="SVB11880.1"/>
    <property type="molecule type" value="Genomic_DNA"/>
</dbReference>
<reference evidence="1" key="1">
    <citation type="submission" date="2018-05" db="EMBL/GenBank/DDBJ databases">
        <authorList>
            <person name="Lanie J.A."/>
            <person name="Ng W.-L."/>
            <person name="Kazmierczak K.M."/>
            <person name="Andrzejewski T.M."/>
            <person name="Davidsen T.M."/>
            <person name="Wayne K.J."/>
            <person name="Tettelin H."/>
            <person name="Glass J.I."/>
            <person name="Rusch D."/>
            <person name="Podicherti R."/>
            <person name="Tsui H.-C.T."/>
            <person name="Winkler M.E."/>
        </authorList>
    </citation>
    <scope>NUCLEOTIDE SEQUENCE</scope>
</reference>
<feature type="non-terminal residue" evidence="1">
    <location>
        <position position="1"/>
    </location>
</feature>
<dbReference type="AlphaFoldDB" id="A0A382BDE4"/>
<gene>
    <name evidence="1" type="ORF">METZ01_LOCUS164734</name>
</gene>
<proteinExistence type="predicted"/>
<organism evidence="1">
    <name type="scientific">marine metagenome</name>
    <dbReference type="NCBI Taxonomy" id="408172"/>
    <lineage>
        <taxon>unclassified sequences</taxon>
        <taxon>metagenomes</taxon>
        <taxon>ecological metagenomes</taxon>
    </lineage>
</organism>
<protein>
    <submittedName>
        <fullName evidence="1">Uncharacterized protein</fullName>
    </submittedName>
</protein>